<sequence length="96" mass="10011">MVERPGAGRPVRWQAQAGGASLSSRPRPSPAVSFGETPLGERIPWGSSAPNLALGSGSPSRGEALGVRAPMKFGIILRVLKVLQVIVMAETFGAME</sequence>
<gene>
    <name evidence="2" type="ORF">A6R68_13706</name>
</gene>
<reference evidence="2 3" key="1">
    <citation type="submission" date="2016-06" db="EMBL/GenBank/DDBJ databases">
        <title>The Draft Genome Sequence and Annotation of the Desert Woodrat Neotoma lepida.</title>
        <authorList>
            <person name="Campbell M."/>
            <person name="Oakeson K.F."/>
            <person name="Yandell M."/>
            <person name="Halpert J.R."/>
            <person name="Dearing D."/>
        </authorList>
    </citation>
    <scope>NUCLEOTIDE SEQUENCE [LARGE SCALE GENOMIC DNA]</scope>
    <source>
        <strain evidence="2">417</strain>
        <tissue evidence="2">Liver</tissue>
    </source>
</reference>
<name>A0A1A6H269_NEOLE</name>
<protein>
    <submittedName>
        <fullName evidence="2">Uncharacterized protein</fullName>
    </submittedName>
</protein>
<dbReference type="EMBL" id="LZPO01055663">
    <property type="protein sequence ID" value="OBS71717.1"/>
    <property type="molecule type" value="Genomic_DNA"/>
</dbReference>
<feature type="region of interest" description="Disordered" evidence="1">
    <location>
        <begin position="1"/>
        <end position="40"/>
    </location>
</feature>
<accession>A0A1A6H269</accession>
<evidence type="ECO:0000313" key="2">
    <source>
        <dbReference type="EMBL" id="OBS71717.1"/>
    </source>
</evidence>
<evidence type="ECO:0000313" key="3">
    <source>
        <dbReference type="Proteomes" id="UP000092124"/>
    </source>
</evidence>
<evidence type="ECO:0000256" key="1">
    <source>
        <dbReference type="SAM" id="MobiDB-lite"/>
    </source>
</evidence>
<organism evidence="2 3">
    <name type="scientific">Neotoma lepida</name>
    <name type="common">Desert woodrat</name>
    <dbReference type="NCBI Taxonomy" id="56216"/>
    <lineage>
        <taxon>Eukaryota</taxon>
        <taxon>Metazoa</taxon>
        <taxon>Chordata</taxon>
        <taxon>Craniata</taxon>
        <taxon>Vertebrata</taxon>
        <taxon>Euteleostomi</taxon>
        <taxon>Mammalia</taxon>
        <taxon>Eutheria</taxon>
        <taxon>Euarchontoglires</taxon>
        <taxon>Glires</taxon>
        <taxon>Rodentia</taxon>
        <taxon>Myomorpha</taxon>
        <taxon>Muroidea</taxon>
        <taxon>Cricetidae</taxon>
        <taxon>Neotominae</taxon>
        <taxon>Neotoma</taxon>
    </lineage>
</organism>
<keyword evidence="3" id="KW-1185">Reference proteome</keyword>
<dbReference type="Proteomes" id="UP000092124">
    <property type="component" value="Unassembled WGS sequence"/>
</dbReference>
<comment type="caution">
    <text evidence="2">The sequence shown here is derived from an EMBL/GenBank/DDBJ whole genome shotgun (WGS) entry which is preliminary data.</text>
</comment>
<dbReference type="AlphaFoldDB" id="A0A1A6H269"/>
<proteinExistence type="predicted"/>